<proteinExistence type="predicted"/>
<gene>
    <name evidence="2" type="ORF">DI536_09940</name>
</gene>
<dbReference type="InterPro" id="IPR036844">
    <property type="entry name" value="Hint_dom_sf"/>
</dbReference>
<dbReference type="PROSITE" id="PS50817">
    <property type="entry name" value="INTEIN_N_TER"/>
    <property type="match status" value="1"/>
</dbReference>
<evidence type="ECO:0000313" key="2">
    <source>
        <dbReference type="EMBL" id="PZR14375.1"/>
    </source>
</evidence>
<feature type="domain" description="Hedgehog/Intein (Hint)" evidence="1">
    <location>
        <begin position="19"/>
        <end position="64"/>
    </location>
</feature>
<sequence>MKRWLLAAAATLSMSCGPTCVARGTRIQTPRGQRRVEELAVGDEVIAVNPHTGEHEVTTITEIRFSDREHGALTIGNTTLHVTSDHPLFDPQTREFHPAGDWLLGLRTQLLAFDGDRPEVTAMKPFAGIETVFDLTVASSLHTFVAEGIVVHNKTPLRCTLADGGFLLEGEKCTCSDGTEGDLGCNNGKEVCDCPK</sequence>
<dbReference type="PROSITE" id="PS50818">
    <property type="entry name" value="INTEIN_C_TER"/>
    <property type="match status" value="1"/>
</dbReference>
<dbReference type="Gene3D" id="2.170.16.10">
    <property type="entry name" value="Hedgehog/Intein (Hint) domain"/>
    <property type="match status" value="1"/>
</dbReference>
<protein>
    <recommendedName>
        <fullName evidence="1">Hedgehog/Intein (Hint) domain-containing protein</fullName>
    </recommendedName>
</protein>
<evidence type="ECO:0000259" key="1">
    <source>
        <dbReference type="Pfam" id="PF13403"/>
    </source>
</evidence>
<dbReference type="Proteomes" id="UP000249061">
    <property type="component" value="Unassembled WGS sequence"/>
</dbReference>
<dbReference type="PROSITE" id="PS51257">
    <property type="entry name" value="PROKAR_LIPOPROTEIN"/>
    <property type="match status" value="1"/>
</dbReference>
<dbReference type="SUPFAM" id="SSF51294">
    <property type="entry name" value="Hedgehog/intein (Hint) domain"/>
    <property type="match status" value="1"/>
</dbReference>
<dbReference type="AlphaFoldDB" id="A0A2W5TSR0"/>
<dbReference type="CDD" id="cd00081">
    <property type="entry name" value="Hint"/>
    <property type="match status" value="1"/>
</dbReference>
<evidence type="ECO:0000313" key="3">
    <source>
        <dbReference type="Proteomes" id="UP000249061"/>
    </source>
</evidence>
<reference evidence="2 3" key="1">
    <citation type="submission" date="2017-08" db="EMBL/GenBank/DDBJ databases">
        <title>Infants hospitalized years apart are colonized by the same room-sourced microbial strains.</title>
        <authorList>
            <person name="Brooks B."/>
            <person name="Olm M.R."/>
            <person name="Firek B.A."/>
            <person name="Baker R."/>
            <person name="Thomas B.C."/>
            <person name="Morowitz M.J."/>
            <person name="Banfield J.F."/>
        </authorList>
    </citation>
    <scope>NUCLEOTIDE SEQUENCE [LARGE SCALE GENOMIC DNA]</scope>
    <source>
        <strain evidence="2">S2_003_000_R2_14</strain>
    </source>
</reference>
<dbReference type="EMBL" id="QFQP01000007">
    <property type="protein sequence ID" value="PZR14375.1"/>
    <property type="molecule type" value="Genomic_DNA"/>
</dbReference>
<comment type="caution">
    <text evidence="2">The sequence shown here is derived from an EMBL/GenBank/DDBJ whole genome shotgun (WGS) entry which is preliminary data.</text>
</comment>
<dbReference type="NCBIfam" id="TIGR01443">
    <property type="entry name" value="intein_Cterm"/>
    <property type="match status" value="1"/>
</dbReference>
<name>A0A2W5TSR0_9BACT</name>
<organism evidence="2 3">
    <name type="scientific">Archangium gephyra</name>
    <dbReference type="NCBI Taxonomy" id="48"/>
    <lineage>
        <taxon>Bacteria</taxon>
        <taxon>Pseudomonadati</taxon>
        <taxon>Myxococcota</taxon>
        <taxon>Myxococcia</taxon>
        <taxon>Myxococcales</taxon>
        <taxon>Cystobacterineae</taxon>
        <taxon>Archangiaceae</taxon>
        <taxon>Archangium</taxon>
    </lineage>
</organism>
<dbReference type="InterPro" id="IPR030934">
    <property type="entry name" value="Intein_C"/>
</dbReference>
<dbReference type="GO" id="GO:0016539">
    <property type="term" value="P:intein-mediated protein splicing"/>
    <property type="evidence" value="ECO:0007669"/>
    <property type="project" value="InterPro"/>
</dbReference>
<dbReference type="InterPro" id="IPR028992">
    <property type="entry name" value="Hedgehog/Intein_dom"/>
</dbReference>
<dbReference type="Pfam" id="PF13403">
    <property type="entry name" value="Hint_2"/>
    <property type="match status" value="1"/>
</dbReference>
<dbReference type="InterPro" id="IPR006141">
    <property type="entry name" value="Intein_N"/>
</dbReference>
<accession>A0A2W5TSR0</accession>